<dbReference type="PANTHER" id="PTHR45458">
    <property type="entry name" value="SHORT-CHAIN DEHYDROGENASE/REDUCTASE SDR"/>
    <property type="match status" value="1"/>
</dbReference>
<evidence type="ECO:0000313" key="1">
    <source>
        <dbReference type="EMBL" id="KAK7408955.1"/>
    </source>
</evidence>
<dbReference type="PRINTS" id="PR00081">
    <property type="entry name" value="GDHRDH"/>
</dbReference>
<accession>A0ABR1GU95</accession>
<dbReference type="SUPFAM" id="SSF51735">
    <property type="entry name" value="NAD(P)-binding Rossmann-fold domains"/>
    <property type="match status" value="1"/>
</dbReference>
<dbReference type="InterPro" id="IPR052184">
    <property type="entry name" value="SDR_enzymes"/>
</dbReference>
<proteinExistence type="predicted"/>
<dbReference type="PANTHER" id="PTHR45458:SF1">
    <property type="entry name" value="SHORT CHAIN DEHYDROGENASE"/>
    <property type="match status" value="1"/>
</dbReference>
<reference evidence="1 2" key="1">
    <citation type="journal article" date="2025" name="Microbiol. Resour. Announc.">
        <title>Draft genome sequences for Neonectria magnoliae and Neonectria punicea, canker pathogens of Liriodendron tulipifera and Acer saccharum in West Virginia.</title>
        <authorList>
            <person name="Petronek H.M."/>
            <person name="Kasson M.T."/>
            <person name="Metheny A.M."/>
            <person name="Stauder C.M."/>
            <person name="Lovett B."/>
            <person name="Lynch S.C."/>
            <person name="Garnas J.R."/>
            <person name="Kasson L.R."/>
            <person name="Stajich J.E."/>
        </authorList>
    </citation>
    <scope>NUCLEOTIDE SEQUENCE [LARGE SCALE GENOMIC DNA]</scope>
    <source>
        <strain evidence="1 2">NRRL 64653</strain>
    </source>
</reference>
<gene>
    <name evidence="1" type="ORF">QQX98_008899</name>
</gene>
<keyword evidence="2" id="KW-1185">Reference proteome</keyword>
<dbReference type="InterPro" id="IPR002347">
    <property type="entry name" value="SDR_fam"/>
</dbReference>
<dbReference type="InterPro" id="IPR036291">
    <property type="entry name" value="NAD(P)-bd_dom_sf"/>
</dbReference>
<dbReference type="Pfam" id="PF00106">
    <property type="entry name" value="adh_short"/>
    <property type="match status" value="1"/>
</dbReference>
<comment type="caution">
    <text evidence="1">The sequence shown here is derived from an EMBL/GenBank/DDBJ whole genome shotgun (WGS) entry which is preliminary data.</text>
</comment>
<evidence type="ECO:0008006" key="3">
    <source>
        <dbReference type="Google" id="ProtNLM"/>
    </source>
</evidence>
<protein>
    <recommendedName>
        <fullName evidence="3">NAD(P)-binding protein</fullName>
    </recommendedName>
</protein>
<evidence type="ECO:0000313" key="2">
    <source>
        <dbReference type="Proteomes" id="UP001498476"/>
    </source>
</evidence>
<name>A0ABR1GU95_9HYPO</name>
<dbReference type="Gene3D" id="3.40.50.720">
    <property type="entry name" value="NAD(P)-binding Rossmann-like Domain"/>
    <property type="match status" value="1"/>
</dbReference>
<organism evidence="1 2">
    <name type="scientific">Neonectria punicea</name>
    <dbReference type="NCBI Taxonomy" id="979145"/>
    <lineage>
        <taxon>Eukaryota</taxon>
        <taxon>Fungi</taxon>
        <taxon>Dikarya</taxon>
        <taxon>Ascomycota</taxon>
        <taxon>Pezizomycotina</taxon>
        <taxon>Sordariomycetes</taxon>
        <taxon>Hypocreomycetidae</taxon>
        <taxon>Hypocreales</taxon>
        <taxon>Nectriaceae</taxon>
        <taxon>Neonectria</taxon>
    </lineage>
</organism>
<sequence>MAVFVITGTRTGIGLETVLQLSDSPSNIVVAVVRDPGADISSLNEIKANSKGTVHIVECDVSKKESVAKLVERLTKSLGANFSVNAVIQFAAILRSREQTSINLTAESLISHFTSNTVGPALVTQALLPHLVPGAVVANITSGSGSLTMLTEGRIAAEITPYSISKTALNMLTVHQAKQLRSQAIVVAIDPGHVKTVIGGPNAVVEVEASAKGVINVVEGLKAADSGKFLLYNGTELPW</sequence>
<dbReference type="EMBL" id="JAZAVJ010000168">
    <property type="protein sequence ID" value="KAK7408955.1"/>
    <property type="molecule type" value="Genomic_DNA"/>
</dbReference>
<dbReference type="Proteomes" id="UP001498476">
    <property type="component" value="Unassembled WGS sequence"/>
</dbReference>